<evidence type="ECO:0000259" key="4">
    <source>
        <dbReference type="PROSITE" id="PS50949"/>
    </source>
</evidence>
<reference evidence="5 6" key="1">
    <citation type="submission" date="2015-07" db="EMBL/GenBank/DDBJ databases">
        <title>Complete genome sequence of Mycobacterium goodii X7B, a facultative thermophilic biodesulfurizing bacterium.</title>
        <authorList>
            <person name="Yu B."/>
            <person name="Li F."/>
            <person name="Xu P."/>
        </authorList>
    </citation>
    <scope>NUCLEOTIDE SEQUENCE [LARGE SCALE GENOMIC DNA]</scope>
    <source>
        <strain evidence="5 6">X7B</strain>
    </source>
</reference>
<dbReference type="Gene3D" id="1.20.120.530">
    <property type="entry name" value="GntR ligand-binding domain-like"/>
    <property type="match status" value="1"/>
</dbReference>
<dbReference type="PANTHER" id="PTHR43537:SF45">
    <property type="entry name" value="GNTR FAMILY REGULATORY PROTEIN"/>
    <property type="match status" value="1"/>
</dbReference>
<keyword evidence="2" id="KW-0238">DNA-binding</keyword>
<accession>A0A0K0X120</accession>
<dbReference type="AlphaFoldDB" id="A0A0K0X120"/>
<dbReference type="InterPro" id="IPR011711">
    <property type="entry name" value="GntR_C"/>
</dbReference>
<dbReference type="EMBL" id="CP012150">
    <property type="protein sequence ID" value="AKS31151.1"/>
    <property type="molecule type" value="Genomic_DNA"/>
</dbReference>
<protein>
    <recommendedName>
        <fullName evidence="4">HTH gntR-type domain-containing protein</fullName>
    </recommendedName>
</protein>
<dbReference type="PATRIC" id="fig|134601.6.peg.789"/>
<keyword evidence="3" id="KW-0804">Transcription</keyword>
<evidence type="ECO:0000256" key="2">
    <source>
        <dbReference type="ARBA" id="ARBA00023125"/>
    </source>
</evidence>
<dbReference type="InterPro" id="IPR036388">
    <property type="entry name" value="WH-like_DNA-bd_sf"/>
</dbReference>
<dbReference type="Gene3D" id="1.10.10.10">
    <property type="entry name" value="Winged helix-like DNA-binding domain superfamily/Winged helix DNA-binding domain"/>
    <property type="match status" value="1"/>
</dbReference>
<organism evidence="5 6">
    <name type="scientific">Mycolicibacterium goodii</name>
    <name type="common">Mycobacterium goodii</name>
    <dbReference type="NCBI Taxonomy" id="134601"/>
    <lineage>
        <taxon>Bacteria</taxon>
        <taxon>Bacillati</taxon>
        <taxon>Actinomycetota</taxon>
        <taxon>Actinomycetes</taxon>
        <taxon>Mycobacteriales</taxon>
        <taxon>Mycobacteriaceae</taxon>
        <taxon>Mycolicibacterium</taxon>
    </lineage>
</organism>
<dbReference type="KEGG" id="mgo:AFA91_03795"/>
<keyword evidence="1" id="KW-0805">Transcription regulation</keyword>
<dbReference type="GO" id="GO:0003677">
    <property type="term" value="F:DNA binding"/>
    <property type="evidence" value="ECO:0007669"/>
    <property type="project" value="UniProtKB-KW"/>
</dbReference>
<dbReference type="PROSITE" id="PS50949">
    <property type="entry name" value="HTH_GNTR"/>
    <property type="match status" value="1"/>
</dbReference>
<dbReference type="SUPFAM" id="SSF46785">
    <property type="entry name" value="Winged helix' DNA-binding domain"/>
    <property type="match status" value="1"/>
</dbReference>
<dbReference type="PANTHER" id="PTHR43537">
    <property type="entry name" value="TRANSCRIPTIONAL REGULATOR, GNTR FAMILY"/>
    <property type="match status" value="1"/>
</dbReference>
<dbReference type="InterPro" id="IPR008920">
    <property type="entry name" value="TF_FadR/GntR_C"/>
</dbReference>
<dbReference type="Proteomes" id="UP000062255">
    <property type="component" value="Chromosome"/>
</dbReference>
<sequence>MRRVDSPEAVSGTGSQTEAALQLIRSRIIDLTLPPGSRIDEALLLKQFELGRTPAREAINRLAAEGFVRIAPNRGGTFVRKLDLAEMSEIIVAHQLVENILGQLCNLDDPTLAADLQAIQEEYRQVVADLHYLRITELNERFHMRMNASIGNSFFLDFARSTHHHVRRLLMHVYDLESARPEHQVRQFELNVAEHDRIIEAVAAKDRPTLTALLPAHAATTQERLVDIIRSRHVEPFDIEIKTSI</sequence>
<dbReference type="SUPFAM" id="SSF48008">
    <property type="entry name" value="GntR ligand-binding domain-like"/>
    <property type="match status" value="1"/>
</dbReference>
<dbReference type="InterPro" id="IPR000524">
    <property type="entry name" value="Tscrpt_reg_HTH_GntR"/>
</dbReference>
<name>A0A0K0X120_MYCGD</name>
<dbReference type="GO" id="GO:0003700">
    <property type="term" value="F:DNA-binding transcription factor activity"/>
    <property type="evidence" value="ECO:0007669"/>
    <property type="project" value="InterPro"/>
</dbReference>
<dbReference type="Pfam" id="PF07729">
    <property type="entry name" value="FCD"/>
    <property type="match status" value="1"/>
</dbReference>
<evidence type="ECO:0000256" key="3">
    <source>
        <dbReference type="ARBA" id="ARBA00023163"/>
    </source>
</evidence>
<evidence type="ECO:0000256" key="1">
    <source>
        <dbReference type="ARBA" id="ARBA00023015"/>
    </source>
</evidence>
<dbReference type="InterPro" id="IPR036390">
    <property type="entry name" value="WH_DNA-bd_sf"/>
</dbReference>
<gene>
    <name evidence="5" type="ORF">AFA91_03795</name>
</gene>
<proteinExistence type="predicted"/>
<feature type="domain" description="HTH gntR-type" evidence="4">
    <location>
        <begin position="14"/>
        <end position="82"/>
    </location>
</feature>
<dbReference type="Pfam" id="PF00392">
    <property type="entry name" value="GntR"/>
    <property type="match status" value="1"/>
</dbReference>
<dbReference type="SMART" id="SM00345">
    <property type="entry name" value="HTH_GNTR"/>
    <property type="match status" value="1"/>
</dbReference>
<dbReference type="STRING" id="134601.AFA91_03795"/>
<evidence type="ECO:0000313" key="5">
    <source>
        <dbReference type="EMBL" id="AKS31151.1"/>
    </source>
</evidence>
<evidence type="ECO:0000313" key="6">
    <source>
        <dbReference type="Proteomes" id="UP000062255"/>
    </source>
</evidence>